<dbReference type="InterPro" id="IPR037516">
    <property type="entry name" value="Tripartite_DENN"/>
</dbReference>
<organism evidence="2 3">
    <name type="scientific">Tritrichomonas foetus</name>
    <dbReference type="NCBI Taxonomy" id="1144522"/>
    <lineage>
        <taxon>Eukaryota</taxon>
        <taxon>Metamonada</taxon>
        <taxon>Parabasalia</taxon>
        <taxon>Tritrichomonadida</taxon>
        <taxon>Tritrichomonadidae</taxon>
        <taxon>Tritrichomonas</taxon>
    </lineage>
</organism>
<accession>A0A1J4JZX9</accession>
<keyword evidence="3" id="KW-1185">Reference proteome</keyword>
<name>A0A1J4JZX9_9EUKA</name>
<proteinExistence type="predicted"/>
<dbReference type="RefSeq" id="XP_068356182.1">
    <property type="nucleotide sequence ID" value="XM_068506905.1"/>
</dbReference>
<dbReference type="Gene3D" id="3.40.50.11500">
    <property type="match status" value="1"/>
</dbReference>
<evidence type="ECO:0000313" key="2">
    <source>
        <dbReference type="EMBL" id="OHT03046.1"/>
    </source>
</evidence>
<dbReference type="GeneID" id="94841609"/>
<dbReference type="OrthoDB" id="10266080at2759"/>
<dbReference type="VEuPathDB" id="TrichDB:TRFO_29665"/>
<gene>
    <name evidence="2" type="ORF">TRFO_29665</name>
</gene>
<dbReference type="Gene3D" id="3.30.450.200">
    <property type="match status" value="1"/>
</dbReference>
<dbReference type="SMART" id="SM00799">
    <property type="entry name" value="DENN"/>
    <property type="match status" value="1"/>
</dbReference>
<dbReference type="PANTHER" id="PTHR15288:SF0">
    <property type="entry name" value="UDENN DOMAIN-CONTAINING PROTEIN"/>
    <property type="match status" value="1"/>
</dbReference>
<evidence type="ECO:0000313" key="3">
    <source>
        <dbReference type="Proteomes" id="UP000179807"/>
    </source>
</evidence>
<dbReference type="EMBL" id="MLAK01000842">
    <property type="protein sequence ID" value="OHT03046.1"/>
    <property type="molecule type" value="Genomic_DNA"/>
</dbReference>
<feature type="domain" description="UDENN" evidence="1">
    <location>
        <begin position="48"/>
        <end position="500"/>
    </location>
</feature>
<dbReference type="InterPro" id="IPR051942">
    <property type="entry name" value="DENN_domain_containing_2"/>
</dbReference>
<reference evidence="2" key="1">
    <citation type="submission" date="2016-10" db="EMBL/GenBank/DDBJ databases">
        <authorList>
            <person name="Benchimol M."/>
            <person name="Almeida L.G."/>
            <person name="Vasconcelos A.T."/>
            <person name="Perreira-Neves A."/>
            <person name="Rosa I.A."/>
            <person name="Tasca T."/>
            <person name="Bogo M.R."/>
            <person name="de Souza W."/>
        </authorList>
    </citation>
    <scope>NUCLEOTIDE SEQUENCE [LARGE SCALE GENOMIC DNA]</scope>
    <source>
        <strain evidence="2">K</strain>
    </source>
</reference>
<comment type="caution">
    <text evidence="2">The sequence shown here is derived from an EMBL/GenBank/DDBJ whole genome shotgun (WGS) entry which is preliminary data.</text>
</comment>
<dbReference type="AlphaFoldDB" id="A0A1J4JZX9"/>
<dbReference type="Proteomes" id="UP000179807">
    <property type="component" value="Unassembled WGS sequence"/>
</dbReference>
<dbReference type="InterPro" id="IPR043153">
    <property type="entry name" value="DENN_C"/>
</dbReference>
<evidence type="ECO:0000259" key="1">
    <source>
        <dbReference type="PROSITE" id="PS50211"/>
    </source>
</evidence>
<sequence>MNIRERYDSFNLRKRFNHRFQMRADSSHGDDALKLDRRNSDQFDTLFESLFLIGSFPWENEDDKRILFKYPSINENDNSIVPFCFPTDNNFFIEKIHSNEFYKTHLIDDNNIHNSKFFPLYFPSDEDSPYVFCLSFYASIFNLPSFIDEFEFSDALSYFKKDGHLIHSRLCLCVKTKLPFHSLFHSFLIWILRCEIIGRMTVFADVCDFFATNSFDISNNFWPLQHKNELLTILMNFSAYPVPFPNETLVIDKRPFPPFSWKRPDDSMTIFPIAKIASIHLLSNINIDNFKKLFFSVLLEKTIIIYSKDIEDISWLILTLHYLIRPLKWVSVSVSLLPKQLYELLDAPNPIIAGVTDNLFDLSNSASKFDDTKDETNINPTNFFFYDTQKQHILYNYEIPLAPQESIFSDDISRCWKSSTSFTSILTLSNHFVSTILKVIDSCIMSNISDIENPSSIFMEELFLQNFPIQERPFLSLMASTQMFQFFVEQQCLKRSKRNSIKRKQ</sequence>
<dbReference type="PROSITE" id="PS50211">
    <property type="entry name" value="DENN"/>
    <property type="match status" value="1"/>
</dbReference>
<dbReference type="InterPro" id="IPR001194">
    <property type="entry name" value="cDENN_dom"/>
</dbReference>
<dbReference type="PANTHER" id="PTHR15288">
    <property type="entry name" value="DENN DOMAIN-CONTAINING PROTEIN 2"/>
    <property type="match status" value="1"/>
</dbReference>
<protein>
    <recommendedName>
        <fullName evidence="1">UDENN domain-containing protein</fullName>
    </recommendedName>
</protein>
<dbReference type="Pfam" id="PF02141">
    <property type="entry name" value="DENN"/>
    <property type="match status" value="1"/>
</dbReference>